<dbReference type="CDD" id="cd02248">
    <property type="entry name" value="Peptidase_C1A"/>
    <property type="match status" value="1"/>
</dbReference>
<feature type="signal peptide" evidence="9">
    <location>
        <begin position="1"/>
        <end position="18"/>
    </location>
</feature>
<dbReference type="Gene3D" id="3.90.70.10">
    <property type="entry name" value="Cysteine proteinases"/>
    <property type="match status" value="1"/>
</dbReference>
<keyword evidence="4" id="KW-0378">Hydrolase</keyword>
<dbReference type="PROSITE" id="PS00139">
    <property type="entry name" value="THIOL_PROTEASE_CYS"/>
    <property type="match status" value="1"/>
</dbReference>
<dbReference type="PROSITE" id="PS00639">
    <property type="entry name" value="THIOL_PROTEASE_HIS"/>
    <property type="match status" value="1"/>
</dbReference>
<comment type="similarity">
    <text evidence="1">Belongs to the peptidase C1 family.</text>
</comment>
<keyword evidence="5" id="KW-0788">Thiol protease</keyword>
<dbReference type="EMBL" id="LIAE01009873">
    <property type="protein sequence ID" value="PAV67875.1"/>
    <property type="molecule type" value="Genomic_DNA"/>
</dbReference>
<evidence type="ECO:0000256" key="3">
    <source>
        <dbReference type="ARBA" id="ARBA00022729"/>
    </source>
</evidence>
<dbReference type="AlphaFoldDB" id="A0A2A2K1R2"/>
<dbReference type="STRING" id="2018661.A0A2A2K1R2"/>
<dbReference type="OrthoDB" id="387093at2759"/>
<sequence>MRVFVLSLTLFVISSLHAAKMLGAMSEAEDFDEQQKNEYAQKAVDKYNAESNDLFKWELDSVDSVNKQIVTGIKVDMEFTMVQTDCTKQAKISHRAWDKFEKVELKGCEEPFQRSKKDRVRKRLAHMVDTEELRKSHRVKRKDIIPWNQFMDFIDEHDKNYSNKREILKKFKIFKTNLKAIKMYQQKEHGTAVYGITQFADLTPAQFKKIYLPYQWEEPIIPNRMANLEAEGVYVEDALPETFDWREHGAVTGVKNQGMCGSCWAFSTTGNVEGQWFLAKKKLVSLSEQELVDCDKLDQGCEGGLPSNAYKEIIRLGGLESEDRYPYDARGESCHVAKPDISVYINDSLELPHDEKQMQSWLVQKGPISIGINATPLQFYRHGITHPWKIFCEPYMLNHGVLIVGYGTEKNKPFWIVKNSWGTQWGEQGYYRIYRGKNVCGIQEMPTSAIVS</sequence>
<dbReference type="InterPro" id="IPR046350">
    <property type="entry name" value="Cystatin_sf"/>
</dbReference>
<accession>A0A2A2K1R2</accession>
<comment type="caution">
    <text evidence="13">The sequence shown here is derived from an EMBL/GenBank/DDBJ whole genome shotgun (WGS) entry which is preliminary data.</text>
</comment>
<dbReference type="InterPro" id="IPR038765">
    <property type="entry name" value="Papain-like_cys_pep_sf"/>
</dbReference>
<dbReference type="InterPro" id="IPR000169">
    <property type="entry name" value="Pept_cys_AS"/>
</dbReference>
<keyword evidence="6" id="KW-0865">Zymogen</keyword>
<name>A0A2A2K1R2_9BILA</name>
<protein>
    <submittedName>
        <fullName evidence="13">Uncharacterized protein</fullName>
    </submittedName>
</protein>
<dbReference type="Proteomes" id="UP000218231">
    <property type="component" value="Unassembled WGS sequence"/>
</dbReference>
<evidence type="ECO:0000256" key="2">
    <source>
        <dbReference type="ARBA" id="ARBA00022670"/>
    </source>
</evidence>
<evidence type="ECO:0000256" key="5">
    <source>
        <dbReference type="ARBA" id="ARBA00022807"/>
    </source>
</evidence>
<dbReference type="CDD" id="cd00042">
    <property type="entry name" value="CY"/>
    <property type="match status" value="1"/>
</dbReference>
<dbReference type="GO" id="GO:0004869">
    <property type="term" value="F:cysteine-type endopeptidase inhibitor activity"/>
    <property type="evidence" value="ECO:0007669"/>
    <property type="project" value="InterPro"/>
</dbReference>
<dbReference type="Pfam" id="PF00112">
    <property type="entry name" value="Peptidase_C1"/>
    <property type="match status" value="1"/>
</dbReference>
<dbReference type="SMART" id="SM00645">
    <property type="entry name" value="Pept_C1"/>
    <property type="match status" value="1"/>
</dbReference>
<dbReference type="Pfam" id="PF08246">
    <property type="entry name" value="Inhibitor_I29"/>
    <property type="match status" value="1"/>
</dbReference>
<dbReference type="InterPro" id="IPR025661">
    <property type="entry name" value="Pept_asp_AS"/>
</dbReference>
<evidence type="ECO:0000259" key="11">
    <source>
        <dbReference type="SMART" id="SM00645"/>
    </source>
</evidence>
<dbReference type="SUPFAM" id="SSF54403">
    <property type="entry name" value="Cystatin/monellin"/>
    <property type="match status" value="1"/>
</dbReference>
<evidence type="ECO:0000256" key="6">
    <source>
        <dbReference type="ARBA" id="ARBA00023145"/>
    </source>
</evidence>
<dbReference type="FunFam" id="3.90.70.10:FF:000130">
    <property type="entry name" value="Cysteine proteinase 1"/>
    <property type="match status" value="1"/>
</dbReference>
<evidence type="ECO:0000259" key="10">
    <source>
        <dbReference type="SMART" id="SM00043"/>
    </source>
</evidence>
<dbReference type="GO" id="GO:0008234">
    <property type="term" value="F:cysteine-type peptidase activity"/>
    <property type="evidence" value="ECO:0007669"/>
    <property type="project" value="UniProtKB-KW"/>
</dbReference>
<evidence type="ECO:0000256" key="4">
    <source>
        <dbReference type="ARBA" id="ARBA00022801"/>
    </source>
</evidence>
<evidence type="ECO:0000256" key="8">
    <source>
        <dbReference type="ARBA" id="ARBA00023180"/>
    </source>
</evidence>
<evidence type="ECO:0000313" key="13">
    <source>
        <dbReference type="EMBL" id="PAV67875.1"/>
    </source>
</evidence>
<feature type="domain" description="Cystatin" evidence="10">
    <location>
        <begin position="20"/>
        <end position="108"/>
    </location>
</feature>
<dbReference type="SMART" id="SM00043">
    <property type="entry name" value="CY"/>
    <property type="match status" value="1"/>
</dbReference>
<evidence type="ECO:0000313" key="14">
    <source>
        <dbReference type="Proteomes" id="UP000218231"/>
    </source>
</evidence>
<dbReference type="PROSITE" id="PS00640">
    <property type="entry name" value="THIOL_PROTEASE_ASN"/>
    <property type="match status" value="1"/>
</dbReference>
<dbReference type="InterPro" id="IPR000668">
    <property type="entry name" value="Peptidase_C1A_C"/>
</dbReference>
<dbReference type="PRINTS" id="PR00705">
    <property type="entry name" value="PAPAIN"/>
</dbReference>
<dbReference type="InterPro" id="IPR025660">
    <property type="entry name" value="Pept_his_AS"/>
</dbReference>
<feature type="domain" description="Cathepsin propeptide inhibitor" evidence="12">
    <location>
        <begin position="150"/>
        <end position="207"/>
    </location>
</feature>
<keyword evidence="7" id="KW-1015">Disulfide bond</keyword>
<evidence type="ECO:0000256" key="1">
    <source>
        <dbReference type="ARBA" id="ARBA00008455"/>
    </source>
</evidence>
<dbReference type="SUPFAM" id="SSF54001">
    <property type="entry name" value="Cysteine proteinases"/>
    <property type="match status" value="1"/>
</dbReference>
<organism evidence="13 14">
    <name type="scientific">Diploscapter pachys</name>
    <dbReference type="NCBI Taxonomy" id="2018661"/>
    <lineage>
        <taxon>Eukaryota</taxon>
        <taxon>Metazoa</taxon>
        <taxon>Ecdysozoa</taxon>
        <taxon>Nematoda</taxon>
        <taxon>Chromadorea</taxon>
        <taxon>Rhabditida</taxon>
        <taxon>Rhabditina</taxon>
        <taxon>Rhabditomorpha</taxon>
        <taxon>Rhabditoidea</taxon>
        <taxon>Rhabditidae</taxon>
        <taxon>Diploscapter</taxon>
    </lineage>
</organism>
<reference evidence="13 14" key="1">
    <citation type="journal article" date="2017" name="Curr. Biol.">
        <title>Genome architecture and evolution of a unichromosomal asexual nematode.</title>
        <authorList>
            <person name="Fradin H."/>
            <person name="Zegar C."/>
            <person name="Gutwein M."/>
            <person name="Lucas J."/>
            <person name="Kovtun M."/>
            <person name="Corcoran D."/>
            <person name="Baugh L.R."/>
            <person name="Kiontke K."/>
            <person name="Gunsalus K."/>
            <person name="Fitch D.H."/>
            <person name="Piano F."/>
        </authorList>
    </citation>
    <scope>NUCLEOTIDE SEQUENCE [LARGE SCALE GENOMIC DNA]</scope>
    <source>
        <strain evidence="13">PF1309</strain>
    </source>
</reference>
<dbReference type="InterPro" id="IPR039417">
    <property type="entry name" value="Peptidase_C1A_papain-like"/>
</dbReference>
<proteinExistence type="inferred from homology"/>
<keyword evidence="8" id="KW-0325">Glycoprotein</keyword>
<dbReference type="SMART" id="SM00848">
    <property type="entry name" value="Inhibitor_I29"/>
    <property type="match status" value="1"/>
</dbReference>
<dbReference type="InterPro" id="IPR013128">
    <property type="entry name" value="Peptidase_C1A"/>
</dbReference>
<feature type="chain" id="PRO_5018783057" evidence="9">
    <location>
        <begin position="19"/>
        <end position="452"/>
    </location>
</feature>
<dbReference type="Pfam" id="PF00031">
    <property type="entry name" value="Cystatin"/>
    <property type="match status" value="1"/>
</dbReference>
<dbReference type="InterPro" id="IPR013201">
    <property type="entry name" value="Prot_inhib_I29"/>
</dbReference>
<evidence type="ECO:0000256" key="7">
    <source>
        <dbReference type="ARBA" id="ARBA00023157"/>
    </source>
</evidence>
<evidence type="ECO:0000259" key="12">
    <source>
        <dbReference type="SMART" id="SM00848"/>
    </source>
</evidence>
<evidence type="ECO:0000256" key="9">
    <source>
        <dbReference type="SAM" id="SignalP"/>
    </source>
</evidence>
<dbReference type="PANTHER" id="PTHR12411">
    <property type="entry name" value="CYSTEINE PROTEASE FAMILY C1-RELATED"/>
    <property type="match status" value="1"/>
</dbReference>
<dbReference type="GO" id="GO:0006508">
    <property type="term" value="P:proteolysis"/>
    <property type="evidence" value="ECO:0007669"/>
    <property type="project" value="UniProtKB-KW"/>
</dbReference>
<keyword evidence="14" id="KW-1185">Reference proteome</keyword>
<dbReference type="Gene3D" id="3.10.450.10">
    <property type="match status" value="1"/>
</dbReference>
<keyword evidence="2" id="KW-0645">Protease</keyword>
<gene>
    <name evidence="13" type="ORF">WR25_24125</name>
</gene>
<dbReference type="InterPro" id="IPR000010">
    <property type="entry name" value="Cystatin_dom"/>
</dbReference>
<keyword evidence="3 9" id="KW-0732">Signal</keyword>
<feature type="domain" description="Peptidase C1A papain C-terminal" evidence="11">
    <location>
        <begin position="239"/>
        <end position="450"/>
    </location>
</feature>